<organism evidence="1">
    <name type="scientific">uncultured Anaerotruncus sp</name>
    <dbReference type="NCBI Taxonomy" id="905011"/>
    <lineage>
        <taxon>Bacteria</taxon>
        <taxon>Bacillati</taxon>
        <taxon>Bacillota</taxon>
        <taxon>Clostridia</taxon>
        <taxon>Eubacteriales</taxon>
        <taxon>Oscillospiraceae</taxon>
        <taxon>Anaerotruncus</taxon>
        <taxon>environmental samples</taxon>
    </lineage>
</organism>
<sequence length="351" mass="38976">MPPVTYYILVNPGHNRVYLKNSQQMALAELQLLCSRFAVSCRDFARIQLAGGVCDSFIADEPLPPPALDALWRLSDIYALFSGAPDGLLRPIQPSWQPVFDEGISTILKYTGKTNELFTHMLINVARLSSDYADAPDLWLLDPIAGKGTTLFEGMRQGMDCCGIEITSKSVQESVAYLKKYLQTERFKHTYKKERRGGKDAKGASFTATLHQFTYAADKQQQKQGGRQCIFAAGDSTVAPQIYKKGQFHLIVGDLPYGVAHGNVSGPQNGGKTRNPTQLLRACLPGWRQLLRPGGAIALSWNSFLLGRDQMRQLFAESGFEPCTGQLYDSFEHPVSQAIRRDIVVARRLAR</sequence>
<dbReference type="Gene3D" id="3.40.50.150">
    <property type="entry name" value="Vaccinia Virus protein VP39"/>
    <property type="match status" value="1"/>
</dbReference>
<accession>A0A1C6KBP5</accession>
<proteinExistence type="predicted"/>
<name>A0A1C6KBP5_9FIRM</name>
<dbReference type="EMBL" id="FMHG01000006">
    <property type="protein sequence ID" value="SCJ91700.1"/>
    <property type="molecule type" value="Genomic_DNA"/>
</dbReference>
<reference evidence="1" key="1">
    <citation type="submission" date="2015-09" db="EMBL/GenBank/DDBJ databases">
        <authorList>
            <consortium name="Pathogen Informatics"/>
        </authorList>
    </citation>
    <scope>NUCLEOTIDE SEQUENCE</scope>
    <source>
        <strain evidence="1">2789STDY5834896</strain>
    </source>
</reference>
<dbReference type="AlphaFoldDB" id="A0A1C6KBP5"/>
<dbReference type="SUPFAM" id="SSF53335">
    <property type="entry name" value="S-adenosyl-L-methionine-dependent methyltransferases"/>
    <property type="match status" value="1"/>
</dbReference>
<gene>
    <name evidence="1" type="ORF">SAMEA3545359_02867</name>
</gene>
<evidence type="ECO:0008006" key="2">
    <source>
        <dbReference type="Google" id="ProtNLM"/>
    </source>
</evidence>
<protein>
    <recommendedName>
        <fullName evidence="2">DNA methylase</fullName>
    </recommendedName>
</protein>
<evidence type="ECO:0000313" key="1">
    <source>
        <dbReference type="EMBL" id="SCJ91700.1"/>
    </source>
</evidence>
<dbReference type="InterPro" id="IPR029063">
    <property type="entry name" value="SAM-dependent_MTases_sf"/>
</dbReference>